<proteinExistence type="predicted"/>
<protein>
    <submittedName>
        <fullName evidence="3">NmrA family transcriptional regulator</fullName>
    </submittedName>
</protein>
<dbReference type="InterPro" id="IPR016040">
    <property type="entry name" value="NAD(P)-bd_dom"/>
</dbReference>
<dbReference type="Gene3D" id="3.40.50.720">
    <property type="entry name" value="NAD(P)-binding Rossmann-like Domain"/>
    <property type="match status" value="1"/>
</dbReference>
<dbReference type="InterPro" id="IPR036291">
    <property type="entry name" value="NAD(P)-bd_dom_sf"/>
</dbReference>
<evidence type="ECO:0000259" key="2">
    <source>
        <dbReference type="Pfam" id="PF13460"/>
    </source>
</evidence>
<dbReference type="AlphaFoldDB" id="A0A1X1UR46"/>
<dbReference type="SUPFAM" id="SSF51735">
    <property type="entry name" value="NAD(P)-binding Rossmann-fold domains"/>
    <property type="match status" value="1"/>
</dbReference>
<keyword evidence="4" id="KW-1185">Reference proteome</keyword>
<keyword evidence="1" id="KW-0521">NADP</keyword>
<dbReference type="RefSeq" id="WP_085198280.1">
    <property type="nucleotide sequence ID" value="NZ_JACKVI010000014.1"/>
</dbReference>
<gene>
    <name evidence="3" type="ORF">AWC06_17615</name>
</gene>
<reference evidence="3 4" key="1">
    <citation type="submission" date="2016-01" db="EMBL/GenBank/DDBJ databases">
        <title>The new phylogeny of the genus Mycobacterium.</title>
        <authorList>
            <person name="Tarcisio F."/>
            <person name="Conor M."/>
            <person name="Antonella G."/>
            <person name="Elisabetta G."/>
            <person name="Giulia F.S."/>
            <person name="Sara T."/>
            <person name="Anna F."/>
            <person name="Clotilde B."/>
            <person name="Roberto B."/>
            <person name="Veronica D.S."/>
            <person name="Fabio R."/>
            <person name="Monica P."/>
            <person name="Olivier J."/>
            <person name="Enrico T."/>
            <person name="Nicola S."/>
        </authorList>
    </citation>
    <scope>NUCLEOTIDE SEQUENCE [LARGE SCALE GENOMIC DNA]</scope>
    <source>
        <strain evidence="3 4">DSM 45731</strain>
    </source>
</reference>
<evidence type="ECO:0000313" key="3">
    <source>
        <dbReference type="EMBL" id="ORV59191.1"/>
    </source>
</evidence>
<feature type="domain" description="NAD(P)-binding" evidence="2">
    <location>
        <begin position="8"/>
        <end position="130"/>
    </location>
</feature>
<dbReference type="EMBL" id="LQOW01000025">
    <property type="protein sequence ID" value="ORV59191.1"/>
    <property type="molecule type" value="Genomic_DNA"/>
</dbReference>
<accession>A0A1X1UR46</accession>
<dbReference type="STRING" id="1260918.AWC06_17615"/>
<comment type="caution">
    <text evidence="3">The sequence shown here is derived from an EMBL/GenBank/DDBJ whole genome shotgun (WGS) entry which is preliminary data.</text>
</comment>
<dbReference type="Proteomes" id="UP000194000">
    <property type="component" value="Unassembled WGS sequence"/>
</dbReference>
<evidence type="ECO:0000313" key="4">
    <source>
        <dbReference type="Proteomes" id="UP000194000"/>
    </source>
</evidence>
<sequence length="268" mass="29243">MSTVLVTGGTGTLGRVVVEQLVAANANVRILSRGRRPRLADVEHVTGDLRTGAGLEAAINGVDTIVQCTEHVDRLVAAAKQVGAPHLVYTSIVGIDRVPFGFYRRKLADEELIATSGLPWTVLRATQFHDLIAVLLRMVAKSPVMPLPAGWSFQPVDVREVGKQLATLALAEPAGRAPDFAGPQIRALDDLARTYLAIVGKRRALLPVWLPGKVFRAFRAGRHLAPEHAVGSVTFEQYLTEQLATGQLPYDDALRAYLPLRRPKKERR</sequence>
<organism evidence="3 4">
    <name type="scientific">Mycobacterium fragae</name>
    <dbReference type="NCBI Taxonomy" id="1260918"/>
    <lineage>
        <taxon>Bacteria</taxon>
        <taxon>Bacillati</taxon>
        <taxon>Actinomycetota</taxon>
        <taxon>Actinomycetes</taxon>
        <taxon>Mycobacteriales</taxon>
        <taxon>Mycobacteriaceae</taxon>
        <taxon>Mycobacterium</taxon>
    </lineage>
</organism>
<dbReference type="OrthoDB" id="9771302at2"/>
<evidence type="ECO:0000256" key="1">
    <source>
        <dbReference type="ARBA" id="ARBA00022857"/>
    </source>
</evidence>
<dbReference type="PANTHER" id="PTHR42748">
    <property type="entry name" value="NITROGEN METABOLITE REPRESSION PROTEIN NMRA FAMILY MEMBER"/>
    <property type="match status" value="1"/>
</dbReference>
<dbReference type="PANTHER" id="PTHR42748:SF3">
    <property type="entry name" value="BLL4366 PROTEIN"/>
    <property type="match status" value="1"/>
</dbReference>
<name>A0A1X1UR46_9MYCO</name>
<dbReference type="Pfam" id="PF13460">
    <property type="entry name" value="NAD_binding_10"/>
    <property type="match status" value="1"/>
</dbReference>
<dbReference type="InterPro" id="IPR051164">
    <property type="entry name" value="NmrA-like_oxidored"/>
</dbReference>